<feature type="transmembrane region" description="Helical" evidence="16">
    <location>
        <begin position="385"/>
        <end position="418"/>
    </location>
</feature>
<dbReference type="EC" id="2.4.99.18" evidence="6"/>
<gene>
    <name evidence="19" type="ORF">SteCoe_15359</name>
</gene>
<dbReference type="InterPro" id="IPR048999">
    <property type="entry name" value="STT3-PglB_core"/>
</dbReference>
<evidence type="ECO:0000256" key="12">
    <source>
        <dbReference type="ARBA" id="ARBA00022989"/>
    </source>
</evidence>
<evidence type="ECO:0000259" key="17">
    <source>
        <dbReference type="Pfam" id="PF02516"/>
    </source>
</evidence>
<feature type="transmembrane region" description="Helical" evidence="16">
    <location>
        <begin position="169"/>
        <end position="195"/>
    </location>
</feature>
<evidence type="ECO:0000256" key="3">
    <source>
        <dbReference type="ARBA" id="ARBA00004127"/>
    </source>
</evidence>
<evidence type="ECO:0000256" key="8">
    <source>
        <dbReference type="ARBA" id="ARBA00022679"/>
    </source>
</evidence>
<evidence type="ECO:0000256" key="2">
    <source>
        <dbReference type="ARBA" id="ARBA00001946"/>
    </source>
</evidence>
<feature type="transmembrane region" description="Helical" evidence="16">
    <location>
        <begin position="113"/>
        <end position="132"/>
    </location>
</feature>
<evidence type="ECO:0000259" key="18">
    <source>
        <dbReference type="Pfam" id="PF21436"/>
    </source>
</evidence>
<keyword evidence="9 16" id="KW-0812">Transmembrane</keyword>
<feature type="transmembrane region" description="Helical" evidence="16">
    <location>
        <begin position="358"/>
        <end position="378"/>
    </location>
</feature>
<dbReference type="Pfam" id="PF02516">
    <property type="entry name" value="STT3"/>
    <property type="match status" value="1"/>
</dbReference>
<dbReference type="GO" id="GO:0004579">
    <property type="term" value="F:dolichyl-diphosphooligosaccharide-protein glycotransferase activity"/>
    <property type="evidence" value="ECO:0007669"/>
    <property type="project" value="UniProtKB-EC"/>
</dbReference>
<evidence type="ECO:0000313" key="19">
    <source>
        <dbReference type="EMBL" id="OMJ83688.1"/>
    </source>
</evidence>
<evidence type="ECO:0000256" key="16">
    <source>
        <dbReference type="SAM" id="Phobius"/>
    </source>
</evidence>
<evidence type="ECO:0000256" key="7">
    <source>
        <dbReference type="ARBA" id="ARBA00022676"/>
    </source>
</evidence>
<comment type="catalytic activity">
    <reaction evidence="15">
        <text>a di-trans,poly-cis-dolichyl diphosphooligosaccharide + L-asparaginyl-[protein] = N(4)-(oligosaccharide-(1-&gt;4)-N-acetyl-beta-D-glucosaminyl-(1-&gt;4)-N-acetyl-beta-D-glucosaminyl)-L-asparaginyl-[protein] + a di-trans,poly-cis-dolichyl diphosphate + H(+)</text>
        <dbReference type="Rhea" id="RHEA:22980"/>
        <dbReference type="Rhea" id="RHEA-COMP:12804"/>
        <dbReference type="Rhea" id="RHEA-COMP:12805"/>
        <dbReference type="Rhea" id="RHEA-COMP:19506"/>
        <dbReference type="Rhea" id="RHEA-COMP:19509"/>
        <dbReference type="ChEBI" id="CHEBI:15378"/>
        <dbReference type="ChEBI" id="CHEBI:50347"/>
        <dbReference type="ChEBI" id="CHEBI:57497"/>
        <dbReference type="ChEBI" id="CHEBI:57570"/>
        <dbReference type="ChEBI" id="CHEBI:132529"/>
        <dbReference type="EC" id="2.4.99.18"/>
    </reaction>
</comment>
<dbReference type="AlphaFoldDB" id="A0A1R2C3T0"/>
<accession>A0A1R2C3T0</accession>
<evidence type="ECO:0000256" key="11">
    <source>
        <dbReference type="ARBA" id="ARBA00022842"/>
    </source>
</evidence>
<dbReference type="Proteomes" id="UP000187209">
    <property type="component" value="Unassembled WGS sequence"/>
</dbReference>
<feature type="domain" description="STT3/PglB/AglB core" evidence="18">
    <location>
        <begin position="526"/>
        <end position="582"/>
    </location>
</feature>
<dbReference type="InterPro" id="IPR048307">
    <property type="entry name" value="STT3_N"/>
</dbReference>
<name>A0A1R2C3T0_9CILI</name>
<keyword evidence="7" id="KW-0328">Glycosyltransferase</keyword>
<feature type="transmembrane region" description="Helical" evidence="16">
    <location>
        <begin position="144"/>
        <end position="162"/>
    </location>
</feature>
<evidence type="ECO:0000313" key="20">
    <source>
        <dbReference type="Proteomes" id="UP000187209"/>
    </source>
</evidence>
<evidence type="ECO:0000256" key="13">
    <source>
        <dbReference type="ARBA" id="ARBA00023136"/>
    </source>
</evidence>
<comment type="subcellular location">
    <subcellularLocation>
        <location evidence="3">Endomembrane system</location>
        <topology evidence="3">Multi-pass membrane protein</topology>
    </subcellularLocation>
</comment>
<dbReference type="GO" id="GO:0046872">
    <property type="term" value="F:metal ion binding"/>
    <property type="evidence" value="ECO:0007669"/>
    <property type="project" value="UniProtKB-KW"/>
</dbReference>
<feature type="transmembrane region" description="Helical" evidence="16">
    <location>
        <begin position="454"/>
        <end position="476"/>
    </location>
</feature>
<feature type="domain" description="Oligosaccharyl transferase STT3 N-terminal" evidence="17">
    <location>
        <begin position="16"/>
        <end position="415"/>
    </location>
</feature>
<evidence type="ECO:0000256" key="14">
    <source>
        <dbReference type="ARBA" id="ARBA00023211"/>
    </source>
</evidence>
<dbReference type="Gene3D" id="3.40.50.12610">
    <property type="match status" value="1"/>
</dbReference>
<dbReference type="Pfam" id="PF21436">
    <property type="entry name" value="STT3-PglB_core"/>
    <property type="match status" value="1"/>
</dbReference>
<evidence type="ECO:0000256" key="5">
    <source>
        <dbReference type="ARBA" id="ARBA00010810"/>
    </source>
</evidence>
<comment type="similarity">
    <text evidence="5">Belongs to the STT3 family.</text>
</comment>
<evidence type="ECO:0000256" key="15">
    <source>
        <dbReference type="ARBA" id="ARBA00048829"/>
    </source>
</evidence>
<dbReference type="InterPro" id="IPR003674">
    <property type="entry name" value="Oligo_trans_STT3"/>
</dbReference>
<comment type="caution">
    <text evidence="19">The sequence shown here is derived from an EMBL/GenBank/DDBJ whole genome shotgun (WGS) entry which is preliminary data.</text>
</comment>
<organism evidence="19 20">
    <name type="scientific">Stentor coeruleus</name>
    <dbReference type="NCBI Taxonomy" id="5963"/>
    <lineage>
        <taxon>Eukaryota</taxon>
        <taxon>Sar</taxon>
        <taxon>Alveolata</taxon>
        <taxon>Ciliophora</taxon>
        <taxon>Postciliodesmatophora</taxon>
        <taxon>Heterotrichea</taxon>
        <taxon>Heterotrichida</taxon>
        <taxon>Stentoridae</taxon>
        <taxon>Stentor</taxon>
    </lineage>
</organism>
<feature type="transmembrane region" description="Helical" evidence="16">
    <location>
        <begin position="15"/>
        <end position="34"/>
    </location>
</feature>
<dbReference type="UniPathway" id="UPA00378"/>
<reference evidence="19 20" key="1">
    <citation type="submission" date="2016-11" db="EMBL/GenBank/DDBJ databases">
        <title>The macronuclear genome of Stentor coeruleus: a giant cell with tiny introns.</title>
        <authorList>
            <person name="Slabodnick M."/>
            <person name="Ruby J.G."/>
            <person name="Reiff S.B."/>
            <person name="Swart E.C."/>
            <person name="Gosai S."/>
            <person name="Prabakaran S."/>
            <person name="Witkowska E."/>
            <person name="Larue G.E."/>
            <person name="Fisher S."/>
            <person name="Freeman R.M."/>
            <person name="Gunawardena J."/>
            <person name="Chu W."/>
            <person name="Stover N.A."/>
            <person name="Gregory B.D."/>
            <person name="Nowacki M."/>
            <person name="Derisi J."/>
            <person name="Roy S.W."/>
            <person name="Marshall W.F."/>
            <person name="Sood P."/>
        </authorList>
    </citation>
    <scope>NUCLEOTIDE SEQUENCE [LARGE SCALE GENOMIC DNA]</scope>
    <source>
        <strain evidence="19">WM001</strain>
    </source>
</reference>
<dbReference type="EMBL" id="MPUH01000295">
    <property type="protein sequence ID" value="OMJ83688.1"/>
    <property type="molecule type" value="Genomic_DNA"/>
</dbReference>
<keyword evidence="10" id="KW-0479">Metal-binding</keyword>
<evidence type="ECO:0000256" key="1">
    <source>
        <dbReference type="ARBA" id="ARBA00001936"/>
    </source>
</evidence>
<sequence length="729" mass="82617">MESRVKGLLESWSPVFRIIILAMICVLSVLIRVFSVIRFESIIHEFDPWFNFRTTKYLTERGVYAFWNWFDAESWFPLGRAVGGTIYPGIMLTAGLIHSSLHTLGFPVDIRNVCVFLAPGFAALTSLAGYFLTKEVTGRSEAGLYAALFVGIVPSYISRSVAGSYDNEGVAIFALVFTFYLYIKSVNTGSLLWSAAASLSFFYMVAAWGGYAFIINIIPIFVVGSVLIGKFTTNLYVSYCSFYILGSLLAMQIPFVGTQVVTSSEHLASHAVFVFLQIYVLGDWIKERAGEAKFKFLIKLLVTSAVSLVVVASLYMTLSGKMKWSGRSMSLLDPTYAKKFIPIIASVSEHQPTTWSSFFFDLHFLTVFAPVGLYFCLIEHNPGKLFVAGYGILAVYFACVMVRLLLVLAPAVCILSAIGLSETLHRFTRHIKNYKEWAVYLSSKPADKKPKPEYGYPLELALIVIGLVGFMSIYYINHCVWVAAEAYSSPTVIMASKGYNGERRIIDDYREAYYWLRMNTAQDARIMSWWDYGYQITGFSNRTVMVDNNTWNNTHIATMGMIFGSNEEVAAQNLRKIDANYVLVIFGGLSYYSGDDINKFLWMIRIAAGVFPQIKEEDYLNRGQYRIDSGMTETMKNSLMYRLCYYRFGEVQGHNQGSGFDVVRHAEIGEKNIKLRQFREVFTSEHWIVRIYKVLPEENRDMIKPRSTYTSKNKEMKEAGLTKINLSQN</sequence>
<proteinExistence type="inferred from homology"/>
<comment type="cofactor">
    <cofactor evidence="2">
        <name>Mg(2+)</name>
        <dbReference type="ChEBI" id="CHEBI:18420"/>
    </cofactor>
</comment>
<keyword evidence="8" id="KW-0808">Transferase</keyword>
<evidence type="ECO:0000256" key="6">
    <source>
        <dbReference type="ARBA" id="ARBA00012605"/>
    </source>
</evidence>
<comment type="cofactor">
    <cofactor evidence="1">
        <name>Mn(2+)</name>
        <dbReference type="ChEBI" id="CHEBI:29035"/>
    </cofactor>
</comment>
<evidence type="ECO:0000256" key="10">
    <source>
        <dbReference type="ARBA" id="ARBA00022723"/>
    </source>
</evidence>
<dbReference type="PANTHER" id="PTHR13872">
    <property type="entry name" value="DOLICHYL-DIPHOSPHOOLIGOSACCHARIDE--PROTEIN GLYCOSYLTRANSFERASE SUBUNIT"/>
    <property type="match status" value="1"/>
</dbReference>
<dbReference type="GO" id="GO:0012505">
    <property type="term" value="C:endomembrane system"/>
    <property type="evidence" value="ECO:0007669"/>
    <property type="project" value="UniProtKB-SubCell"/>
</dbReference>
<feature type="transmembrane region" description="Helical" evidence="16">
    <location>
        <begin position="267"/>
        <end position="285"/>
    </location>
</feature>
<feature type="transmembrane region" description="Helical" evidence="16">
    <location>
        <begin position="201"/>
        <end position="228"/>
    </location>
</feature>
<keyword evidence="14" id="KW-0464">Manganese</keyword>
<feature type="transmembrane region" description="Helical" evidence="16">
    <location>
        <begin position="235"/>
        <end position="255"/>
    </location>
</feature>
<keyword evidence="12 16" id="KW-1133">Transmembrane helix</keyword>
<keyword evidence="13 16" id="KW-0472">Membrane</keyword>
<evidence type="ECO:0000256" key="4">
    <source>
        <dbReference type="ARBA" id="ARBA00004922"/>
    </source>
</evidence>
<dbReference type="PANTHER" id="PTHR13872:SF1">
    <property type="entry name" value="DOLICHYL-DIPHOSPHOOLIGOSACCHARIDE--PROTEIN GLYCOSYLTRANSFERASE SUBUNIT STT3B"/>
    <property type="match status" value="1"/>
</dbReference>
<feature type="transmembrane region" description="Helical" evidence="16">
    <location>
        <begin position="297"/>
        <end position="318"/>
    </location>
</feature>
<comment type="pathway">
    <text evidence="4">Protein modification; protein glycosylation.</text>
</comment>
<keyword evidence="11" id="KW-0460">Magnesium</keyword>
<dbReference type="GO" id="GO:0016020">
    <property type="term" value="C:membrane"/>
    <property type="evidence" value="ECO:0007669"/>
    <property type="project" value="InterPro"/>
</dbReference>
<evidence type="ECO:0000256" key="9">
    <source>
        <dbReference type="ARBA" id="ARBA00022692"/>
    </source>
</evidence>
<dbReference type="OrthoDB" id="10261066at2759"/>
<protein>
    <recommendedName>
        <fullName evidence="6">dolichyl-diphosphooligosaccharide--protein glycotransferase</fullName>
        <ecNumber evidence="6">2.4.99.18</ecNumber>
    </recommendedName>
</protein>
<keyword evidence="20" id="KW-1185">Reference proteome</keyword>